<evidence type="ECO:0000256" key="4">
    <source>
        <dbReference type="SAM" id="SignalP"/>
    </source>
</evidence>
<proteinExistence type="inferred from homology"/>
<name>A0A9X2S9H5_9BACL</name>
<evidence type="ECO:0000313" key="5">
    <source>
        <dbReference type="EMBL" id="MCR2803558.1"/>
    </source>
</evidence>
<keyword evidence="6" id="KW-1185">Reference proteome</keyword>
<comment type="similarity">
    <text evidence="1">Belongs to the bacterial solute-binding protein 1 family.</text>
</comment>
<evidence type="ECO:0000256" key="1">
    <source>
        <dbReference type="ARBA" id="ARBA00008520"/>
    </source>
</evidence>
<evidence type="ECO:0000313" key="6">
    <source>
        <dbReference type="Proteomes" id="UP001141950"/>
    </source>
</evidence>
<accession>A0A9X2S9H5</accession>
<feature type="signal peptide" evidence="4">
    <location>
        <begin position="1"/>
        <end position="23"/>
    </location>
</feature>
<protein>
    <submittedName>
        <fullName evidence="5">ABC transporter substrate-binding protein</fullName>
    </submittedName>
</protein>
<dbReference type="Pfam" id="PF01547">
    <property type="entry name" value="SBP_bac_1"/>
    <property type="match status" value="1"/>
</dbReference>
<gene>
    <name evidence="5" type="ORF">NQZ67_06635</name>
</gene>
<dbReference type="EMBL" id="JANIPJ010000003">
    <property type="protein sequence ID" value="MCR2803558.1"/>
    <property type="molecule type" value="Genomic_DNA"/>
</dbReference>
<feature type="region of interest" description="Disordered" evidence="3">
    <location>
        <begin position="23"/>
        <end position="57"/>
    </location>
</feature>
<feature type="chain" id="PRO_5040814668" evidence="4">
    <location>
        <begin position="24"/>
        <end position="454"/>
    </location>
</feature>
<dbReference type="Gene3D" id="3.40.190.10">
    <property type="entry name" value="Periplasmic binding protein-like II"/>
    <property type="match status" value="2"/>
</dbReference>
<dbReference type="InterPro" id="IPR050490">
    <property type="entry name" value="Bact_solute-bd_prot1"/>
</dbReference>
<evidence type="ECO:0000256" key="2">
    <source>
        <dbReference type="ARBA" id="ARBA00022448"/>
    </source>
</evidence>
<dbReference type="AlphaFoldDB" id="A0A9X2S9H5"/>
<evidence type="ECO:0000256" key="3">
    <source>
        <dbReference type="SAM" id="MobiDB-lite"/>
    </source>
</evidence>
<reference evidence="5" key="1">
    <citation type="submission" date="2022-08" db="EMBL/GenBank/DDBJ databases">
        <title>The genomic sequence of strain Paenibacillus sp. SCIV0701.</title>
        <authorList>
            <person name="Zhao H."/>
        </authorList>
    </citation>
    <scope>NUCLEOTIDE SEQUENCE</scope>
    <source>
        <strain evidence="5">SCIV0701</strain>
    </source>
</reference>
<dbReference type="Proteomes" id="UP001141950">
    <property type="component" value="Unassembled WGS sequence"/>
</dbReference>
<dbReference type="PROSITE" id="PS51257">
    <property type="entry name" value="PROKAR_LIPOPROTEIN"/>
    <property type="match status" value="1"/>
</dbReference>
<dbReference type="RefSeq" id="WP_257443942.1">
    <property type="nucleotide sequence ID" value="NZ_JANIPJ010000003.1"/>
</dbReference>
<dbReference type="PANTHER" id="PTHR43649:SF29">
    <property type="entry name" value="OSMOPROTECTIVE COMPOUNDS-BINDING PROTEIN GGTB"/>
    <property type="match status" value="1"/>
</dbReference>
<keyword evidence="4" id="KW-0732">Signal</keyword>
<sequence>MSKKRRLAMILSTALILTVAACGSPSNSNPNSNANSSSPAPASSEPSSEPSGEPEPSLQGELVFWTMWNDTEPQGEAWADVAKAFEAKYPGTKITINWSGRDLSKTLKPALESGQRIDIFDYPTQYGGQLGSYALDLSDIIAQPFDVLGGKSLTDVLLPSMLETPKKQTDIWDGQVAVGYKPWLNLFMYNVKAFEEAGITSAPKTWQELDEASAKLKAAGYSPITFDDAYAHWISGTYLQRLKGQDWVIELAADTTGDKWRDPAVLEFAKAFEDFAKKGYFDANVGGNKWPSGQMDVGSGKVAMYFNLTGLPVEVKDVAGPDFKWGAFNYPDVTDGQNFAANAAAAGATMTAINSKTENTALAAEFLAFMHSAESDARFVEAGMTTSLKDGNWPAELADVKPVFDDINVILQTGGGIESNPEIKPVFSENFIKLAAGQISAEEFVDNMASAAKQ</sequence>
<organism evidence="5 6">
    <name type="scientific">Paenibacillus soyae</name>
    <dbReference type="NCBI Taxonomy" id="2969249"/>
    <lineage>
        <taxon>Bacteria</taxon>
        <taxon>Bacillati</taxon>
        <taxon>Bacillota</taxon>
        <taxon>Bacilli</taxon>
        <taxon>Bacillales</taxon>
        <taxon>Paenibacillaceae</taxon>
        <taxon>Paenibacillus</taxon>
    </lineage>
</organism>
<keyword evidence="2" id="KW-0813">Transport</keyword>
<dbReference type="InterPro" id="IPR006059">
    <property type="entry name" value="SBP"/>
</dbReference>
<comment type="caution">
    <text evidence="5">The sequence shown here is derived from an EMBL/GenBank/DDBJ whole genome shotgun (WGS) entry which is preliminary data.</text>
</comment>
<dbReference type="PANTHER" id="PTHR43649">
    <property type="entry name" value="ARABINOSE-BINDING PROTEIN-RELATED"/>
    <property type="match status" value="1"/>
</dbReference>
<dbReference type="SUPFAM" id="SSF53850">
    <property type="entry name" value="Periplasmic binding protein-like II"/>
    <property type="match status" value="1"/>
</dbReference>